<dbReference type="PANTHER" id="PTHR30146:SF154">
    <property type="entry name" value="TRANSCRIPTION REGULATOR, MEMBER OF GALR FAMILY"/>
    <property type="match status" value="1"/>
</dbReference>
<dbReference type="SUPFAM" id="SSF53822">
    <property type="entry name" value="Periplasmic binding protein-like I"/>
    <property type="match status" value="1"/>
</dbReference>
<evidence type="ECO:0000256" key="3">
    <source>
        <dbReference type="ARBA" id="ARBA00023163"/>
    </source>
</evidence>
<keyword evidence="1" id="KW-0805">Transcription regulation</keyword>
<evidence type="ECO:0000313" key="6">
    <source>
        <dbReference type="Proteomes" id="UP001055149"/>
    </source>
</evidence>
<keyword evidence="6" id="KW-1185">Reference proteome</keyword>
<dbReference type="InterPro" id="IPR000843">
    <property type="entry name" value="HTH_LacI"/>
</dbReference>
<dbReference type="EMBL" id="BQXH01000013">
    <property type="protein sequence ID" value="GKS81797.1"/>
    <property type="molecule type" value="Genomic_DNA"/>
</dbReference>
<dbReference type="SMART" id="SM00354">
    <property type="entry name" value="HTH_LACI"/>
    <property type="match status" value="1"/>
</dbReference>
<dbReference type="PROSITE" id="PS00356">
    <property type="entry name" value="HTH_LACI_1"/>
    <property type="match status" value="1"/>
</dbReference>
<dbReference type="CDD" id="cd01392">
    <property type="entry name" value="HTH_LacI"/>
    <property type="match status" value="1"/>
</dbReference>
<dbReference type="InterPro" id="IPR046335">
    <property type="entry name" value="LacI/GalR-like_sensor"/>
</dbReference>
<dbReference type="Gene3D" id="3.40.50.2300">
    <property type="match status" value="2"/>
</dbReference>
<evidence type="ECO:0000256" key="1">
    <source>
        <dbReference type="ARBA" id="ARBA00023015"/>
    </source>
</evidence>
<comment type="caution">
    <text evidence="5">The sequence shown here is derived from an EMBL/GenBank/DDBJ whole genome shotgun (WGS) entry which is preliminary data.</text>
</comment>
<evidence type="ECO:0000256" key="2">
    <source>
        <dbReference type="ARBA" id="ARBA00023125"/>
    </source>
</evidence>
<organism evidence="5 6">
    <name type="scientific">Ligilactobacillus pabuli</name>
    <dbReference type="NCBI Taxonomy" id="2886039"/>
    <lineage>
        <taxon>Bacteria</taxon>
        <taxon>Bacillati</taxon>
        <taxon>Bacillota</taxon>
        <taxon>Bacilli</taxon>
        <taxon>Lactobacillales</taxon>
        <taxon>Lactobacillaceae</taxon>
        <taxon>Ligilactobacillus</taxon>
    </lineage>
</organism>
<dbReference type="InterPro" id="IPR028082">
    <property type="entry name" value="Peripla_BP_I"/>
</dbReference>
<feature type="domain" description="HTH lacI-type" evidence="4">
    <location>
        <begin position="2"/>
        <end position="56"/>
    </location>
</feature>
<dbReference type="PROSITE" id="PS50932">
    <property type="entry name" value="HTH_LACI_2"/>
    <property type="match status" value="1"/>
</dbReference>
<name>A0ABQ5JKM2_9LACO</name>
<keyword evidence="2" id="KW-0238">DNA-binding</keyword>
<dbReference type="Gene3D" id="1.10.260.40">
    <property type="entry name" value="lambda repressor-like DNA-binding domains"/>
    <property type="match status" value="1"/>
</dbReference>
<dbReference type="InterPro" id="IPR010982">
    <property type="entry name" value="Lambda_DNA-bd_dom_sf"/>
</dbReference>
<dbReference type="PANTHER" id="PTHR30146">
    <property type="entry name" value="LACI-RELATED TRANSCRIPTIONAL REPRESSOR"/>
    <property type="match status" value="1"/>
</dbReference>
<accession>A0ABQ5JKM2</accession>
<reference evidence="5" key="1">
    <citation type="journal article" date="2022" name="Int. J. Syst. Evol. Microbiol.">
        <title>A novel species of lactic acid bacteria, Ligilactobacillus pabuli sp. nov., isolated from alfalfa silage.</title>
        <authorList>
            <person name="Tohno M."/>
            <person name="Tanizawa Y."/>
            <person name="Sawada H."/>
            <person name="Sakamoto M."/>
            <person name="Ohkuma M."/>
            <person name="Kobayashi H."/>
        </authorList>
    </citation>
    <scope>NUCLEOTIDE SEQUENCE</scope>
    <source>
        <strain evidence="5">AF129</strain>
    </source>
</reference>
<dbReference type="SUPFAM" id="SSF47413">
    <property type="entry name" value="lambda repressor-like DNA-binding domains"/>
    <property type="match status" value="1"/>
</dbReference>
<sequence length="315" mass="35782">MTTLKDVADQAHVSRMTVSRVINHPDKVTDEVKQLVYQAMKNLDYHPNAMARALVNNRTQIVKLLVLEEMTTVEPYYMNLLTGISKELEEHQYALQLVTENSFEIGTCDGYIITGMRHEDYQWIKELKLPFVLFGENRYGYDFVDSDNKMGGQLGTEYAIKRGYEHLIYVGIDLAEPFEYSREAGYLQTMQENGLEPQIIRSDNHSTQIQSFVMEHWNDYPENTAFVCASDRLALGVERAILAQGGSLPDQYGVIGHDGVFLDQVAFPQLTTVKQEVDKMGGLCAKMLLEKIKNNNQVQGQCVIAPQLIVRDSTK</sequence>
<gene>
    <name evidence="5" type="ORF">LPAF129_14830</name>
</gene>
<evidence type="ECO:0000313" key="5">
    <source>
        <dbReference type="EMBL" id="GKS81797.1"/>
    </source>
</evidence>
<dbReference type="RefSeq" id="WP_244055540.1">
    <property type="nucleotide sequence ID" value="NZ_BQXH01000013.1"/>
</dbReference>
<dbReference type="Pfam" id="PF00356">
    <property type="entry name" value="LacI"/>
    <property type="match status" value="1"/>
</dbReference>
<protein>
    <submittedName>
        <fullName evidence="5">LacI family transcriptional regulator</fullName>
    </submittedName>
</protein>
<dbReference type="Pfam" id="PF13377">
    <property type="entry name" value="Peripla_BP_3"/>
    <property type="match status" value="1"/>
</dbReference>
<keyword evidence="3" id="KW-0804">Transcription</keyword>
<evidence type="ECO:0000259" key="4">
    <source>
        <dbReference type="PROSITE" id="PS50932"/>
    </source>
</evidence>
<dbReference type="Proteomes" id="UP001055149">
    <property type="component" value="Unassembled WGS sequence"/>
</dbReference>
<proteinExistence type="predicted"/>